<keyword evidence="2" id="KW-0472">Membrane</keyword>
<feature type="compositionally biased region" description="Low complexity" evidence="1">
    <location>
        <begin position="148"/>
        <end position="185"/>
    </location>
</feature>
<evidence type="ECO:0000259" key="3">
    <source>
        <dbReference type="Pfam" id="PF13568"/>
    </source>
</evidence>
<keyword evidence="5" id="KW-1185">Reference proteome</keyword>
<evidence type="ECO:0000256" key="1">
    <source>
        <dbReference type="SAM" id="MobiDB-lite"/>
    </source>
</evidence>
<evidence type="ECO:0000256" key="2">
    <source>
        <dbReference type="SAM" id="Phobius"/>
    </source>
</evidence>
<feature type="region of interest" description="Disordered" evidence="1">
    <location>
        <begin position="115"/>
        <end position="205"/>
    </location>
</feature>
<feature type="transmembrane region" description="Helical" evidence="2">
    <location>
        <begin position="52"/>
        <end position="69"/>
    </location>
</feature>
<feature type="compositionally biased region" description="Low complexity" evidence="1">
    <location>
        <begin position="115"/>
        <end position="128"/>
    </location>
</feature>
<dbReference type="InterPro" id="IPR025665">
    <property type="entry name" value="Beta-barrel_OMP_2"/>
</dbReference>
<proteinExistence type="predicted"/>
<name>A0ABY4B3J6_9BACT</name>
<gene>
    <name evidence="4" type="ORF">MTP16_21635</name>
</gene>
<evidence type="ECO:0000313" key="4">
    <source>
        <dbReference type="EMBL" id="UOE33711.1"/>
    </source>
</evidence>
<accession>A0ABY4B3J6</accession>
<sequence length="601" mass="61519">MSDPTPQDLYDALRKRLADYGQEPPPDMWAGIRQQLPPPVAVPRRRRWRASLALLSLLFVVASLATWQWQRAGHSAVQTGVAARRGPAAESVLNGSNKQSNNSIATAPAGEASSAVTATSSAGSASGAMPTRLGAGVPGEAPAASPGPRAVASATPAPAAEAGARPAAAPAASASAGTTATAGRTVRPKRALAGVGSKASIARTRPLVRPTRAAGLGHEPATTGQPGGAVSLGTAATVRASRSATPRSSTTTFAPVTPAALEPVATGRPASSTSPQGATRVVSATAGTVPASAPSEPAIAAAQPDVSPTAQWEWLNARLISLQLPGGATPAAPKPVEVPALPPLVPTVVSRWAVQFVAGPGLTYRHLGSSPLSYTTLTTLAPAPTSPATSSGNIRPVVVSTTTTSSSGLERPALGYGAQLSVRRTLTPHWTLSAGLGYAEYATQLALRQVNASQITRSNYDFAFLDSLSRTDGTTIRQRDTYRFLTVPLRAGYAWTTGPRWQVGLLGGIDAAIYLGGTTTEGSACACQPQAWRASGSPYRSLSLAASLGAEVRYRLAGPWQLLAQPTASYLLTPLAKPVSGYSIRHLFGATALLGVSYDLP</sequence>
<reference evidence="4 5" key="1">
    <citation type="submission" date="2022-03" db="EMBL/GenBank/DDBJ databases">
        <title>Hymenobactersp. isolated from the air.</title>
        <authorList>
            <person name="Won M."/>
            <person name="Kwon S.-W."/>
        </authorList>
    </citation>
    <scope>NUCLEOTIDE SEQUENCE [LARGE SCALE GENOMIC DNA]</scope>
    <source>
        <strain evidence="4 5">KACC 22596</strain>
    </source>
</reference>
<organism evidence="4 5">
    <name type="scientific">Hymenobacter monticola</name>
    <dbReference type="NCBI Taxonomy" id="1705399"/>
    <lineage>
        <taxon>Bacteria</taxon>
        <taxon>Pseudomonadati</taxon>
        <taxon>Bacteroidota</taxon>
        <taxon>Cytophagia</taxon>
        <taxon>Cytophagales</taxon>
        <taxon>Hymenobacteraceae</taxon>
        <taxon>Hymenobacter</taxon>
    </lineage>
</organism>
<dbReference type="EMBL" id="CP094534">
    <property type="protein sequence ID" value="UOE33711.1"/>
    <property type="molecule type" value="Genomic_DNA"/>
</dbReference>
<dbReference type="RefSeq" id="WP_243513798.1">
    <property type="nucleotide sequence ID" value="NZ_CP094534.1"/>
</dbReference>
<dbReference type="Proteomes" id="UP000831390">
    <property type="component" value="Chromosome"/>
</dbReference>
<dbReference type="Pfam" id="PF13568">
    <property type="entry name" value="OMP_b-brl_2"/>
    <property type="match status" value="1"/>
</dbReference>
<protein>
    <submittedName>
        <fullName evidence="4">Outer membrane beta-barrel protein</fullName>
    </submittedName>
</protein>
<keyword evidence="2" id="KW-0812">Transmembrane</keyword>
<keyword evidence="2" id="KW-1133">Transmembrane helix</keyword>
<evidence type="ECO:0000313" key="5">
    <source>
        <dbReference type="Proteomes" id="UP000831390"/>
    </source>
</evidence>
<feature type="domain" description="Outer membrane protein beta-barrel" evidence="3">
    <location>
        <begin position="405"/>
        <end position="550"/>
    </location>
</feature>